<evidence type="ECO:0000256" key="2">
    <source>
        <dbReference type="SAM" id="MobiDB-lite"/>
    </source>
</evidence>
<dbReference type="OrthoDB" id="1711136at2759"/>
<keyword evidence="1" id="KW-0862">Zinc</keyword>
<reference evidence="4" key="1">
    <citation type="submission" date="2016-10" db="EMBL/GenBank/DDBJ databases">
        <authorList>
            <person name="Benchimol M."/>
            <person name="Almeida L.G."/>
            <person name="Vasconcelos A.T."/>
            <person name="Perreira-Neves A."/>
            <person name="Rosa I.A."/>
            <person name="Tasca T."/>
            <person name="Bogo M.R."/>
            <person name="de Souza W."/>
        </authorList>
    </citation>
    <scope>NUCLEOTIDE SEQUENCE [LARGE SCALE GENOMIC DNA]</scope>
    <source>
        <strain evidence="4">K</strain>
    </source>
</reference>
<evidence type="ECO:0000259" key="3">
    <source>
        <dbReference type="PROSITE" id="PS50089"/>
    </source>
</evidence>
<proteinExistence type="predicted"/>
<evidence type="ECO:0000256" key="1">
    <source>
        <dbReference type="PROSITE-ProRule" id="PRU00175"/>
    </source>
</evidence>
<feature type="domain" description="RING-type" evidence="3">
    <location>
        <begin position="212"/>
        <end position="250"/>
    </location>
</feature>
<dbReference type="Pfam" id="PF13920">
    <property type="entry name" value="zf-C3HC4_3"/>
    <property type="match status" value="1"/>
</dbReference>
<keyword evidence="1" id="KW-0479">Metal-binding</keyword>
<feature type="region of interest" description="Disordered" evidence="2">
    <location>
        <begin position="1"/>
        <end position="38"/>
    </location>
</feature>
<keyword evidence="5" id="KW-1185">Reference proteome</keyword>
<feature type="compositionally biased region" description="Polar residues" evidence="2">
    <location>
        <begin position="1"/>
        <end position="12"/>
    </location>
</feature>
<name>A0A1J4JZW7_9EUKA</name>
<dbReference type="InterPro" id="IPR001841">
    <property type="entry name" value="Znf_RING"/>
</dbReference>
<feature type="compositionally biased region" description="Polar residues" evidence="2">
    <location>
        <begin position="20"/>
        <end position="38"/>
    </location>
</feature>
<dbReference type="VEuPathDB" id="TrichDB:TRFO_28348"/>
<evidence type="ECO:0000313" key="5">
    <source>
        <dbReference type="Proteomes" id="UP000179807"/>
    </source>
</evidence>
<dbReference type="EMBL" id="MLAK01000801">
    <property type="protein sequence ID" value="OHT04234.1"/>
    <property type="molecule type" value="Genomic_DNA"/>
</dbReference>
<gene>
    <name evidence="4" type="ORF">TRFO_28348</name>
</gene>
<dbReference type="Gene3D" id="3.30.40.10">
    <property type="entry name" value="Zinc/RING finger domain, C3HC4 (zinc finger)"/>
    <property type="match status" value="1"/>
</dbReference>
<dbReference type="PROSITE" id="PS50089">
    <property type="entry name" value="ZF_RING_2"/>
    <property type="match status" value="1"/>
</dbReference>
<accession>A0A1J4JZW7</accession>
<dbReference type="AlphaFoldDB" id="A0A1J4JZW7"/>
<dbReference type="GO" id="GO:0008270">
    <property type="term" value="F:zinc ion binding"/>
    <property type="evidence" value="ECO:0007669"/>
    <property type="project" value="UniProtKB-KW"/>
</dbReference>
<comment type="caution">
    <text evidence="4">The sequence shown here is derived from an EMBL/GenBank/DDBJ whole genome shotgun (WGS) entry which is preliminary data.</text>
</comment>
<evidence type="ECO:0000313" key="4">
    <source>
        <dbReference type="EMBL" id="OHT04234.1"/>
    </source>
</evidence>
<dbReference type="GeneID" id="94840828"/>
<protein>
    <recommendedName>
        <fullName evidence="3">RING-type domain-containing protein</fullName>
    </recommendedName>
</protein>
<sequence>MGGSESSPVSTEQKNETPKIRSQSSYYGQNTDIGEIDSNNLEETIRDLQLEKLYIRNPNLRPKAQPETPEIRLKTVLSVSDPPPFIKRFNDIHVISFGLKSEAPGIITLIANNLFSSLEFPATDRRSISIPLPVFTNFIIDITPNLDALPKPISKSYTPILKHVLEFKVLEQDDGSSKVTFVEQVLHGAKDNYRVTVNKNVPIFEEQLTGNCLLCSINPADRSVGSCGHNVACGNCIDSLHVRLHHCPVCGAH</sequence>
<dbReference type="Proteomes" id="UP000179807">
    <property type="component" value="Unassembled WGS sequence"/>
</dbReference>
<organism evidence="4 5">
    <name type="scientific">Tritrichomonas foetus</name>
    <dbReference type="NCBI Taxonomy" id="1144522"/>
    <lineage>
        <taxon>Eukaryota</taxon>
        <taxon>Metamonada</taxon>
        <taxon>Parabasalia</taxon>
        <taxon>Tritrichomonadida</taxon>
        <taxon>Tritrichomonadidae</taxon>
        <taxon>Tritrichomonas</taxon>
    </lineage>
</organism>
<dbReference type="RefSeq" id="XP_068357370.1">
    <property type="nucleotide sequence ID" value="XM_068506124.1"/>
</dbReference>
<dbReference type="InterPro" id="IPR013083">
    <property type="entry name" value="Znf_RING/FYVE/PHD"/>
</dbReference>
<keyword evidence="1" id="KW-0863">Zinc-finger</keyword>